<evidence type="ECO:0000256" key="2">
    <source>
        <dbReference type="ARBA" id="ARBA00022553"/>
    </source>
</evidence>
<dbReference type="PANTHER" id="PTHR45527">
    <property type="entry name" value="NONRIBOSOMAL PEPTIDE SYNTHETASE"/>
    <property type="match status" value="1"/>
</dbReference>
<feature type="domain" description="Carrier" evidence="3">
    <location>
        <begin position="532"/>
        <end position="608"/>
    </location>
</feature>
<dbReference type="CDD" id="cd05930">
    <property type="entry name" value="A_NRPS"/>
    <property type="match status" value="1"/>
</dbReference>
<dbReference type="InterPro" id="IPR020845">
    <property type="entry name" value="AMP-binding_CS"/>
</dbReference>
<dbReference type="SUPFAM" id="SSF47336">
    <property type="entry name" value="ACP-like"/>
    <property type="match status" value="1"/>
</dbReference>
<dbReference type="InterPro" id="IPR000873">
    <property type="entry name" value="AMP-dep_synth/lig_dom"/>
</dbReference>
<dbReference type="InterPro" id="IPR045851">
    <property type="entry name" value="AMP-bd_C_sf"/>
</dbReference>
<dbReference type="InterPro" id="IPR020806">
    <property type="entry name" value="PKS_PP-bd"/>
</dbReference>
<dbReference type="GO" id="GO:0031177">
    <property type="term" value="F:phosphopantetheine binding"/>
    <property type="evidence" value="ECO:0007669"/>
    <property type="project" value="InterPro"/>
</dbReference>
<name>A0A318JTZ7_9NOCA</name>
<dbReference type="Gene3D" id="3.40.50.12780">
    <property type="entry name" value="N-terminal domain of ligase-like"/>
    <property type="match status" value="1"/>
</dbReference>
<reference evidence="4 5" key="1">
    <citation type="submission" date="2018-05" db="EMBL/GenBank/DDBJ databases">
        <title>Genomic Encyclopedia of Type Strains, Phase IV (KMG-IV): sequencing the most valuable type-strain genomes for metagenomic binning, comparative biology and taxonomic classification.</title>
        <authorList>
            <person name="Goeker M."/>
        </authorList>
    </citation>
    <scope>NUCLEOTIDE SEQUENCE [LARGE SCALE GENOMIC DNA]</scope>
    <source>
        <strain evidence="4 5">DSM 44704</strain>
    </source>
</reference>
<accession>A0A318JTZ7</accession>
<organism evidence="4 5">
    <name type="scientific">Nocardia tenerifensis</name>
    <dbReference type="NCBI Taxonomy" id="228006"/>
    <lineage>
        <taxon>Bacteria</taxon>
        <taxon>Bacillati</taxon>
        <taxon>Actinomycetota</taxon>
        <taxon>Actinomycetes</taxon>
        <taxon>Mycobacteriales</taxon>
        <taxon>Nocardiaceae</taxon>
        <taxon>Nocardia</taxon>
    </lineage>
</organism>
<proteinExistence type="predicted"/>
<dbReference type="Pfam" id="PF13193">
    <property type="entry name" value="AMP-binding_C"/>
    <property type="match status" value="1"/>
</dbReference>
<dbReference type="Proteomes" id="UP000247569">
    <property type="component" value="Unassembled WGS sequence"/>
</dbReference>
<dbReference type="SUPFAM" id="SSF56801">
    <property type="entry name" value="Acetyl-CoA synthetase-like"/>
    <property type="match status" value="1"/>
</dbReference>
<dbReference type="Gene3D" id="1.10.1200.10">
    <property type="entry name" value="ACP-like"/>
    <property type="match status" value="1"/>
</dbReference>
<dbReference type="NCBIfam" id="TIGR01733">
    <property type="entry name" value="AA-adenyl-dom"/>
    <property type="match status" value="1"/>
</dbReference>
<dbReference type="GO" id="GO:0005737">
    <property type="term" value="C:cytoplasm"/>
    <property type="evidence" value="ECO:0007669"/>
    <property type="project" value="TreeGrafter"/>
</dbReference>
<gene>
    <name evidence="4" type="ORF">DFR70_12360</name>
</gene>
<comment type="caution">
    <text evidence="4">The sequence shown here is derived from an EMBL/GenBank/DDBJ whole genome shotgun (WGS) entry which is preliminary data.</text>
</comment>
<keyword evidence="2" id="KW-0597">Phosphoprotein</keyword>
<keyword evidence="1" id="KW-0596">Phosphopantetheine</keyword>
<dbReference type="InterPro" id="IPR036736">
    <property type="entry name" value="ACP-like_sf"/>
</dbReference>
<evidence type="ECO:0000259" key="3">
    <source>
        <dbReference type="PROSITE" id="PS50075"/>
    </source>
</evidence>
<evidence type="ECO:0000313" key="5">
    <source>
        <dbReference type="Proteomes" id="UP000247569"/>
    </source>
</evidence>
<dbReference type="SMART" id="SM00823">
    <property type="entry name" value="PKS_PP"/>
    <property type="match status" value="1"/>
</dbReference>
<dbReference type="Gene3D" id="3.30.300.30">
    <property type="match status" value="1"/>
</dbReference>
<dbReference type="GO" id="GO:0043041">
    <property type="term" value="P:amino acid activation for nonribosomal peptide biosynthetic process"/>
    <property type="evidence" value="ECO:0007669"/>
    <property type="project" value="TreeGrafter"/>
</dbReference>
<dbReference type="PROSITE" id="PS00455">
    <property type="entry name" value="AMP_BINDING"/>
    <property type="match status" value="1"/>
</dbReference>
<sequence>MKTTMTAPVESVTTGAPEAATTETIVDAFVRTARAHAEREAISDGDTTLTYAELDDVSSQISRALRERGLTPGARVGVHLDRCLATYQVFLGILKAGLVVVPFNPVHPAAHKERMFEVAQPDLTVTDTGAVEGIPEQTCLPVGELLSAAASLSTESGPSAVTAAAPAFILFTSGSTGVPKGVVIAHRGIARVSQHLTGFTPGPDDRFLQLAQPAFAASTTDIWTCLLRGGRLTIAPQEMPPLGDLARLIAREKITVLNLSVGLFNLLVEHHADSLGQVRTVIVSGDFPSASHLERALAVVDGDVFNAFGCTENSALTAVHKITSADLAAAEIPVGRPMPTVEMTVRDEGLEPCPPDRIGELCIAGDGVASGYLGDPELTERKFVRHDGRRLLRTGDLAKLTADGEIVLAGRTDQMVKVRGYRVEPRHVEVTAESFPGVAQAVAQAVPSDGAADRLALWCVPATGRQIAEAELTDHLRDRLPDYMVPSTVLVLDAFPRNTNGKIDRKELGARLAAHIAEEAAANESADSAEPSVNKDRLAAVVSSSLAEITKTEELGLDAGLIESGVTSLQLIDLGARLEDVLGVALAPDEIVGAGTVRGVADLIRTKRARG</sequence>
<dbReference type="InterPro" id="IPR010071">
    <property type="entry name" value="AA_adenyl_dom"/>
</dbReference>
<dbReference type="GO" id="GO:0044550">
    <property type="term" value="P:secondary metabolite biosynthetic process"/>
    <property type="evidence" value="ECO:0007669"/>
    <property type="project" value="TreeGrafter"/>
</dbReference>
<dbReference type="Pfam" id="PF00550">
    <property type="entry name" value="PP-binding"/>
    <property type="match status" value="1"/>
</dbReference>
<evidence type="ECO:0000256" key="1">
    <source>
        <dbReference type="ARBA" id="ARBA00022450"/>
    </source>
</evidence>
<dbReference type="PROSITE" id="PS50075">
    <property type="entry name" value="CARRIER"/>
    <property type="match status" value="1"/>
</dbReference>
<dbReference type="EMBL" id="QJKF01000023">
    <property type="protein sequence ID" value="PXX54766.1"/>
    <property type="molecule type" value="Genomic_DNA"/>
</dbReference>
<dbReference type="InterPro" id="IPR009081">
    <property type="entry name" value="PP-bd_ACP"/>
</dbReference>
<evidence type="ECO:0000313" key="4">
    <source>
        <dbReference type="EMBL" id="PXX54766.1"/>
    </source>
</evidence>
<dbReference type="OrthoDB" id="2472181at2"/>
<dbReference type="InterPro" id="IPR025110">
    <property type="entry name" value="AMP-bd_C"/>
</dbReference>
<dbReference type="Pfam" id="PF00501">
    <property type="entry name" value="AMP-binding"/>
    <property type="match status" value="1"/>
</dbReference>
<dbReference type="PANTHER" id="PTHR45527:SF1">
    <property type="entry name" value="FATTY ACID SYNTHASE"/>
    <property type="match status" value="1"/>
</dbReference>
<dbReference type="InterPro" id="IPR042099">
    <property type="entry name" value="ANL_N_sf"/>
</dbReference>
<keyword evidence="5" id="KW-1185">Reference proteome</keyword>
<dbReference type="AlphaFoldDB" id="A0A318JTZ7"/>
<protein>
    <submittedName>
        <fullName evidence="4">Amino acid adenylation domain-containing protein</fullName>
    </submittedName>
</protein>